<dbReference type="GO" id="GO:0008270">
    <property type="term" value="F:zinc ion binding"/>
    <property type="evidence" value="ECO:0007669"/>
    <property type="project" value="UniProtKB-KW"/>
</dbReference>
<feature type="compositionally biased region" description="Acidic residues" evidence="5">
    <location>
        <begin position="40"/>
        <end position="55"/>
    </location>
</feature>
<dbReference type="AlphaFoldDB" id="A0A1D1VU50"/>
<evidence type="ECO:0000313" key="7">
    <source>
        <dbReference type="EMBL" id="GAV04446.1"/>
    </source>
</evidence>
<gene>
    <name evidence="7" type="primary">RvY_14720-1</name>
    <name evidence="7" type="synonym">RvY_14720.1</name>
    <name evidence="7" type="ORF">RvY_14720</name>
</gene>
<evidence type="ECO:0000256" key="3">
    <source>
        <dbReference type="ARBA" id="ARBA00022833"/>
    </source>
</evidence>
<keyword evidence="1" id="KW-0479">Metal-binding</keyword>
<sequence>MPNMDKMDSYMSDIDDMLDRLEAEEPAPDVRKDKRPSTEPVEDAAVSDDVLESEENEMRIDESVEEGALVDLSDVSPPSQIQDANMASVIYGIVEVFQAGNFVEDGGIETVQTDVDFTSADAGQSLAVPLLPVEVQGQLQDVTFMDEVFAPSETEVVGLLLADSAYQSGDGASSVDSSLQKDPSSPSSELPDEDLDQELQSETRDSFDNMTEEPVRSDDVEIEERSTTETLSAERSSSVKTPVSFQPEEWKERHDVSETELNDFFTSLSPQLQLDQVEDNFIEPVLPDASINNMSVEVDDTPFPDDLPFDETENQASDLNMGADSFRLSPPLELAPPIPMALMDVSEFMDTSMDDVQDVSALFGATLAPSTFLDPEPSSNVYSADGLPEETMELLCEMEESNAQPDGQPVSVEMAQGVMNHANSSSDFLIAIEDQRIAENGERAEQGGDENRVPQSSDTTKAVIFSAENLGKIKPQWVPDELAPICMLCGTKFTVVKRRHHCRACGSVICALCGNYKAKLEYLEGREDRVCALCNETFLYRNGASSRHDEGFDARNSPSPVVLSSLNPRVPPGVLRRQDSSRREPRNVVFFDGIRPGGDLVESPFHGNPRRRAALMEARRQRRSPGAPLEGTFACFWGS</sequence>
<organism evidence="7 8">
    <name type="scientific">Ramazzottius varieornatus</name>
    <name type="common">Water bear</name>
    <name type="synonym">Tardigrade</name>
    <dbReference type="NCBI Taxonomy" id="947166"/>
    <lineage>
        <taxon>Eukaryota</taxon>
        <taxon>Metazoa</taxon>
        <taxon>Ecdysozoa</taxon>
        <taxon>Tardigrada</taxon>
        <taxon>Eutardigrada</taxon>
        <taxon>Parachela</taxon>
        <taxon>Hypsibioidea</taxon>
        <taxon>Ramazzottiidae</taxon>
        <taxon>Ramazzottius</taxon>
    </lineage>
</organism>
<protein>
    <recommendedName>
        <fullName evidence="6">FYVE-type domain-containing protein</fullName>
    </recommendedName>
</protein>
<dbReference type="STRING" id="947166.A0A1D1VU50"/>
<dbReference type="PANTHER" id="PTHR46319">
    <property type="entry name" value="ZINC FINGER FYVE DOMAIN-CONTAINING PROTEIN"/>
    <property type="match status" value="1"/>
</dbReference>
<dbReference type="Gene3D" id="3.30.40.10">
    <property type="entry name" value="Zinc/RING finger domain, C3HC4 (zinc finger)"/>
    <property type="match status" value="1"/>
</dbReference>
<dbReference type="InterPro" id="IPR013083">
    <property type="entry name" value="Znf_RING/FYVE/PHD"/>
</dbReference>
<comment type="caution">
    <text evidence="7">The sequence shown here is derived from an EMBL/GenBank/DDBJ whole genome shotgun (WGS) entry which is preliminary data.</text>
</comment>
<dbReference type="CDD" id="cd15729">
    <property type="entry name" value="FYVE_endofin"/>
    <property type="match status" value="1"/>
</dbReference>
<dbReference type="GO" id="GO:0016197">
    <property type="term" value="P:endosomal transport"/>
    <property type="evidence" value="ECO:0007669"/>
    <property type="project" value="TreeGrafter"/>
</dbReference>
<keyword evidence="3" id="KW-0862">Zinc</keyword>
<feature type="domain" description="FYVE-type" evidence="6">
    <location>
        <begin position="480"/>
        <end position="539"/>
    </location>
</feature>
<dbReference type="FunFam" id="3.30.40.10:FF:000084">
    <property type="entry name" value="Zinc finger, FYVE domain-containing 9b"/>
    <property type="match status" value="1"/>
</dbReference>
<evidence type="ECO:0000313" key="8">
    <source>
        <dbReference type="Proteomes" id="UP000186922"/>
    </source>
</evidence>
<evidence type="ECO:0000256" key="4">
    <source>
        <dbReference type="PROSITE-ProRule" id="PRU00091"/>
    </source>
</evidence>
<reference evidence="7 8" key="1">
    <citation type="journal article" date="2016" name="Nat. Commun.">
        <title>Extremotolerant tardigrade genome and improved radiotolerance of human cultured cells by tardigrade-unique protein.</title>
        <authorList>
            <person name="Hashimoto T."/>
            <person name="Horikawa D.D."/>
            <person name="Saito Y."/>
            <person name="Kuwahara H."/>
            <person name="Kozuka-Hata H."/>
            <person name="Shin-I T."/>
            <person name="Minakuchi Y."/>
            <person name="Ohishi K."/>
            <person name="Motoyama A."/>
            <person name="Aizu T."/>
            <person name="Enomoto A."/>
            <person name="Kondo K."/>
            <person name="Tanaka S."/>
            <person name="Hara Y."/>
            <person name="Koshikawa S."/>
            <person name="Sagara H."/>
            <person name="Miura T."/>
            <person name="Yokobori S."/>
            <person name="Miyagawa K."/>
            <person name="Suzuki Y."/>
            <person name="Kubo T."/>
            <person name="Oyama M."/>
            <person name="Kohara Y."/>
            <person name="Fujiyama A."/>
            <person name="Arakawa K."/>
            <person name="Katayama T."/>
            <person name="Toyoda A."/>
            <person name="Kunieda T."/>
        </authorList>
    </citation>
    <scope>NUCLEOTIDE SEQUENCE [LARGE SCALE GENOMIC DNA]</scope>
    <source>
        <strain evidence="7 8">YOKOZUNA-1</strain>
    </source>
</reference>
<feature type="compositionally biased region" description="Polar residues" evidence="5">
    <location>
        <begin position="228"/>
        <end position="244"/>
    </location>
</feature>
<feature type="region of interest" description="Disordered" evidence="5">
    <location>
        <begin position="170"/>
        <end position="255"/>
    </location>
</feature>
<evidence type="ECO:0000256" key="5">
    <source>
        <dbReference type="SAM" id="MobiDB-lite"/>
    </source>
</evidence>
<dbReference type="InterPro" id="IPR011011">
    <property type="entry name" value="Znf_FYVE_PHD"/>
</dbReference>
<dbReference type="GO" id="GO:0031901">
    <property type="term" value="C:early endosome membrane"/>
    <property type="evidence" value="ECO:0007669"/>
    <property type="project" value="TreeGrafter"/>
</dbReference>
<feature type="compositionally biased region" description="Low complexity" evidence="5">
    <location>
        <begin position="176"/>
        <end position="189"/>
    </location>
</feature>
<dbReference type="PANTHER" id="PTHR46319:SF3">
    <property type="entry name" value="ZINC FINGER FYVE DOMAIN-CONTAINING PROTEIN"/>
    <property type="match status" value="1"/>
</dbReference>
<dbReference type="Pfam" id="PF01363">
    <property type="entry name" value="FYVE"/>
    <property type="match status" value="1"/>
</dbReference>
<keyword evidence="2 4" id="KW-0863">Zinc-finger</keyword>
<evidence type="ECO:0000256" key="1">
    <source>
        <dbReference type="ARBA" id="ARBA00022723"/>
    </source>
</evidence>
<accession>A0A1D1VU50</accession>
<dbReference type="OrthoDB" id="70570at2759"/>
<name>A0A1D1VU50_RAMVA</name>
<feature type="compositionally biased region" description="Acidic residues" evidence="5">
    <location>
        <begin position="190"/>
        <end position="199"/>
    </location>
</feature>
<dbReference type="SMART" id="SM00064">
    <property type="entry name" value="FYVE"/>
    <property type="match status" value="1"/>
</dbReference>
<feature type="region of interest" description="Disordered" evidence="5">
    <location>
        <begin position="1"/>
        <end position="65"/>
    </location>
</feature>
<keyword evidence="8" id="KW-1185">Reference proteome</keyword>
<dbReference type="InterPro" id="IPR000306">
    <property type="entry name" value="Znf_FYVE"/>
</dbReference>
<evidence type="ECO:0000259" key="6">
    <source>
        <dbReference type="PROSITE" id="PS50178"/>
    </source>
</evidence>
<dbReference type="SUPFAM" id="SSF57903">
    <property type="entry name" value="FYVE/PHD zinc finger"/>
    <property type="match status" value="1"/>
</dbReference>
<dbReference type="InterPro" id="IPR017455">
    <property type="entry name" value="Znf_FYVE-rel"/>
</dbReference>
<feature type="compositionally biased region" description="Basic and acidic residues" evidence="5">
    <location>
        <begin position="17"/>
        <end position="37"/>
    </location>
</feature>
<dbReference type="EMBL" id="BDGG01000010">
    <property type="protein sequence ID" value="GAV04446.1"/>
    <property type="molecule type" value="Genomic_DNA"/>
</dbReference>
<proteinExistence type="predicted"/>
<dbReference type="Proteomes" id="UP000186922">
    <property type="component" value="Unassembled WGS sequence"/>
</dbReference>
<evidence type="ECO:0000256" key="2">
    <source>
        <dbReference type="ARBA" id="ARBA00022771"/>
    </source>
</evidence>
<feature type="compositionally biased region" description="Basic and acidic residues" evidence="5">
    <location>
        <begin position="201"/>
        <end position="227"/>
    </location>
</feature>
<dbReference type="PROSITE" id="PS50178">
    <property type="entry name" value="ZF_FYVE"/>
    <property type="match status" value="1"/>
</dbReference>